<evidence type="ECO:0000313" key="7">
    <source>
        <dbReference type="EMBL" id="QBH66276.1"/>
    </source>
</evidence>
<keyword evidence="1" id="KW-0812">Transmembrane</keyword>
<evidence type="ECO:0000256" key="1">
    <source>
        <dbReference type="SAM" id="Phobius"/>
    </source>
</evidence>
<dbReference type="Proteomes" id="UP000202706">
    <property type="component" value="Segment"/>
</dbReference>
<reference evidence="16" key="1">
    <citation type="journal article" date="2000" name="Virus Genes">
        <title>Comparative analysis of the granulin regions of the Phthorimaea operculella and Spodoptera littoralis granuloviruses.</title>
        <authorList>
            <person name="Taha A."/>
            <person name="Nour-El-Din A."/>
            <person name="Croizier L."/>
            <person name="Ferber M.L."/>
            <person name="Croizier G."/>
        </authorList>
    </citation>
    <scope>NUCLEOTIDE SEQUENCE [LARGE SCALE GENOMIC DNA]</scope>
</reference>
<dbReference type="EMBL" id="KU666536">
    <property type="protein sequence ID" value="ANY57440.1"/>
    <property type="molecule type" value="Genomic_DNA"/>
</dbReference>
<dbReference type="EMBL" id="MK033573">
    <property type="protein sequence ID" value="QBH66926.1"/>
    <property type="molecule type" value="Genomic_DNA"/>
</dbReference>
<evidence type="ECO:0000313" key="14">
    <source>
        <dbReference type="EMBL" id="QBH67185.1"/>
    </source>
</evidence>
<dbReference type="OrthoDB" id="41554at10239"/>
<evidence type="ECO:0000313" key="8">
    <source>
        <dbReference type="EMBL" id="QBH66406.1"/>
    </source>
</evidence>
<accession>Q8JS08</accession>
<dbReference type="EMBL" id="MK033574">
    <property type="protein sequence ID" value="QBH67055.1"/>
    <property type="molecule type" value="Genomic_DNA"/>
</dbReference>
<dbReference type="EMBL" id="MK033570">
    <property type="protein sequence ID" value="QBH66536.1"/>
    <property type="molecule type" value="Genomic_DNA"/>
</dbReference>
<name>Q8JS08_9BBAC</name>
<dbReference type="EMBL" id="MK033567">
    <property type="protein sequence ID" value="QBH66146.1"/>
    <property type="molecule type" value="Genomic_DNA"/>
</dbReference>
<evidence type="ECO:0000313" key="4">
    <source>
        <dbReference type="EMBL" id="QBH65886.1"/>
    </source>
</evidence>
<evidence type="ECO:0000313" key="3">
    <source>
        <dbReference type="EMBL" id="ANY57440.1"/>
    </source>
</evidence>
<dbReference type="RefSeq" id="NP_663216.1">
    <property type="nucleotide sequence ID" value="NC_004062.1"/>
</dbReference>
<evidence type="ECO:0000313" key="9">
    <source>
        <dbReference type="EMBL" id="QBH66536.1"/>
    </source>
</evidence>
<dbReference type="EMBL" id="MK033569">
    <property type="protein sequence ID" value="QBH66406.1"/>
    <property type="molecule type" value="Genomic_DNA"/>
</dbReference>
<gene>
    <name evidence="2" type="primary">PhopGV051</name>
    <name evidence="3" type="ORF">PhopGVgp051</name>
</gene>
<dbReference type="EMBL" id="MK033572">
    <property type="protein sequence ID" value="QBH66796.1"/>
    <property type="molecule type" value="Genomic_DNA"/>
</dbReference>
<dbReference type="EMBL" id="MK033568">
    <property type="protein sequence ID" value="QBH66276.1"/>
    <property type="molecule type" value="Genomic_DNA"/>
</dbReference>
<reference evidence="4" key="4">
    <citation type="journal article" date="2019" name="J. Gen. Virol.">
        <title>Elucidating the genetic diversity of Phthorimaea operculella granulovirus (PhopGV).</title>
        <authorList>
            <person name="Larem A."/>
            <person name="Ben-Tiba S."/>
            <person name="Wennmann J.T."/>
            <person name="Gueli Alletti G."/>
            <person name="Jehle J.A."/>
        </authorList>
    </citation>
    <scope>NUCLEOTIDE SEQUENCE</scope>
    <source>
        <strain evidence="4">PhopGV-CR3.1</strain>
        <strain evidence="5">PhopGV-CR5.1</strain>
        <strain evidence="6">PhopGV-GR1.1</strain>
        <strain evidence="7">PhopGV-GR1.2</strain>
        <strain evidence="8">PhopGV-GR2.1</strain>
        <strain evidence="9">PhopGV-IT1.1</strain>
        <strain evidence="10">PhopGV-LS1.1</strain>
        <strain evidence="11">PhopGV-LS1.2</strain>
        <strain evidence="12">PhopGV-LS2.1</strain>
        <strain evidence="13">PhopGV-LS3.1</strain>
        <strain evidence="14">PhopGV-R</strain>
        <strain evidence="15">PhopGV-Ym.1</strain>
    </source>
</reference>
<organism evidence="2 16">
    <name type="scientific">Phthorimaea operculella granulovirus</name>
    <dbReference type="NCBI Taxonomy" id="192584"/>
    <lineage>
        <taxon>Viruses</taxon>
        <taxon>Viruses incertae sedis</taxon>
        <taxon>Naldaviricetes</taxon>
        <taxon>Lefavirales</taxon>
        <taxon>Baculoviridae</taxon>
        <taxon>Betabaculovirus</taxon>
        <taxon>Betabaculovirus phoperculellae</taxon>
    </lineage>
</organism>
<dbReference type="EMBL" id="MK033565">
    <property type="protein sequence ID" value="QBH65886.1"/>
    <property type="molecule type" value="Genomic_DNA"/>
</dbReference>
<evidence type="ECO:0000313" key="13">
    <source>
        <dbReference type="EMBL" id="QBH67055.1"/>
    </source>
</evidence>
<reference evidence="2" key="2">
    <citation type="submission" date="2002-04" db="EMBL/GenBank/DDBJ databases">
        <title>The complete sequence of the potato tuber moth, Phthorimaea operculella, granulovirus.</title>
        <authorList>
            <person name="Croizier L."/>
            <person name="Taha A."/>
            <person name="Croizier G."/>
            <person name="Lopez Ferber M."/>
        </authorList>
    </citation>
    <scope>NUCLEOTIDE SEQUENCE</scope>
</reference>
<dbReference type="EMBL" id="MK033575">
    <property type="protein sequence ID" value="QBH67185.1"/>
    <property type="molecule type" value="Genomic_DNA"/>
</dbReference>
<keyword evidence="16" id="KW-1185">Reference proteome</keyword>
<dbReference type="GeneID" id="949260"/>
<evidence type="ECO:0000313" key="5">
    <source>
        <dbReference type="EMBL" id="QBH66016.1"/>
    </source>
</evidence>
<evidence type="ECO:0000313" key="15">
    <source>
        <dbReference type="EMBL" id="QBH67315.1"/>
    </source>
</evidence>
<dbReference type="EMBL" id="AF499596">
    <property type="protein sequence ID" value="AAM70249.1"/>
    <property type="molecule type" value="Genomic_DNA"/>
</dbReference>
<evidence type="ECO:0000313" key="11">
    <source>
        <dbReference type="EMBL" id="QBH66796.1"/>
    </source>
</evidence>
<feature type="transmembrane region" description="Helical" evidence="1">
    <location>
        <begin position="18"/>
        <end position="43"/>
    </location>
</feature>
<reference evidence="3" key="3">
    <citation type="journal article" date="2016" name="Arch. Virol.">
        <title>The comparative analysis of complete genome sequences from two South African betabaculoviruses: Phthorimaea operculella granulovirus and Plutella xylostella granulovirus.</title>
        <authorList>
            <person name="Jukes M.D."/>
            <person name="Motsoeneng B.M."/>
            <person name="Knox C.M."/>
            <person name="Hill M.P."/>
            <person name="Moore S.D."/>
        </authorList>
    </citation>
    <scope>NUCLEOTIDE SEQUENCE</scope>
    <source>
        <strain evidence="3">SA</strain>
    </source>
</reference>
<protein>
    <submittedName>
        <fullName evidence="2">Uncharacterized protein</fullName>
    </submittedName>
</protein>
<evidence type="ECO:0000313" key="12">
    <source>
        <dbReference type="EMBL" id="QBH66926.1"/>
    </source>
</evidence>
<keyword evidence="1" id="KW-1133">Transmembrane helix</keyword>
<evidence type="ECO:0000313" key="16">
    <source>
        <dbReference type="Proteomes" id="UP000202706"/>
    </source>
</evidence>
<sequence length="48" mass="5760">MITNFDQLDVFLQQNEVIFRYIIMFVISIMLIFIICSLLYTLLNKNTI</sequence>
<proteinExistence type="predicted"/>
<keyword evidence="1" id="KW-0472">Membrane</keyword>
<evidence type="ECO:0000313" key="6">
    <source>
        <dbReference type="EMBL" id="QBH66146.1"/>
    </source>
</evidence>
<evidence type="ECO:0000313" key="2">
    <source>
        <dbReference type="EMBL" id="AAM70249.1"/>
    </source>
</evidence>
<dbReference type="EMBL" id="MK033576">
    <property type="protein sequence ID" value="QBH67315.1"/>
    <property type="molecule type" value="Genomic_DNA"/>
</dbReference>
<evidence type="ECO:0000313" key="10">
    <source>
        <dbReference type="EMBL" id="QBH66666.1"/>
    </source>
</evidence>
<dbReference type="KEGG" id="vg:949260"/>
<dbReference type="EMBL" id="MK033571">
    <property type="protein sequence ID" value="QBH66666.1"/>
    <property type="molecule type" value="Genomic_DNA"/>
</dbReference>
<dbReference type="EMBL" id="MK033566">
    <property type="protein sequence ID" value="QBH66016.1"/>
    <property type="molecule type" value="Genomic_DNA"/>
</dbReference>